<dbReference type="AlphaFoldDB" id="A0A2P4R6E4"/>
<dbReference type="InterPro" id="IPR052962">
    <property type="entry name" value="AA_Transporter_AGT"/>
</dbReference>
<evidence type="ECO:0000256" key="2">
    <source>
        <dbReference type="ARBA" id="ARBA00022692"/>
    </source>
</evidence>
<dbReference type="GO" id="GO:0016020">
    <property type="term" value="C:membrane"/>
    <property type="evidence" value="ECO:0007669"/>
    <property type="project" value="UniProtKB-SubCell"/>
</dbReference>
<accession>A0A2P4R6E4</accession>
<dbReference type="InterPro" id="IPR002293">
    <property type="entry name" value="AA/rel_permease1"/>
</dbReference>
<keyword evidence="2 5" id="KW-0812">Transmembrane</keyword>
<feature type="transmembrane region" description="Helical" evidence="5">
    <location>
        <begin position="456"/>
        <end position="475"/>
    </location>
</feature>
<evidence type="ECO:0000256" key="3">
    <source>
        <dbReference type="ARBA" id="ARBA00022989"/>
    </source>
</evidence>
<feature type="transmembrane region" description="Helical" evidence="5">
    <location>
        <begin position="193"/>
        <end position="217"/>
    </location>
</feature>
<protein>
    <submittedName>
        <fullName evidence="6">APC family permease</fullName>
    </submittedName>
</protein>
<sequence length="532" mass="59361">MNKKLNLFSTVMFGLSAIIGSGWMFGSSQAAQIAGPAAILAWVLGAILVAMIAMVYVEIGTMFPEDGAMSRFTMYTHGSLLGHIFSWANWLSLLAILPIEAVASTQYMSTWPWKWSYWMHSFMKNGQLTFNGIMMATVLLLIFTLINYWSVAIMAKFNNFISVFKLIVPVITMIVLVAAHFDITNMGTSFHEFMPYGSASIFVAIGSAGIIYSYVAFQTIINLGNDILKPSVNIRRGIILSLFISALIYISLQVVFIGALPKSIVSGGWSQINFNSPFANLAILLNIYWLSTLIYFTAFISPIGSGIAFSASASKSLSSMPKNKHLPKWLSNTNNSYNTPRLALLVDFFVSIILITLFKNWSLLSRVVAASTLISLLSGPVVAGSLRKMGPDFKRPTKIKGMKFLAPVVFDLISLAIYWSMFPTTVEVIIIIIIGLPIYFVYDFRRGFKEFKQKFYASLWLIVHLFGLAIISWIGSNEFGGINLVKYPIDFIVILLFSTAMYYWAINSSYHSGYFDDARKLNSTVKWDEANE</sequence>
<comment type="caution">
    <text evidence="6">The sequence shown here is derived from an EMBL/GenBank/DDBJ whole genome shotgun (WGS) entry which is preliminary data.</text>
</comment>
<proteinExistence type="predicted"/>
<feature type="transmembrane region" description="Helical" evidence="5">
    <location>
        <begin position="487"/>
        <end position="505"/>
    </location>
</feature>
<feature type="transmembrane region" description="Helical" evidence="5">
    <location>
        <begin position="404"/>
        <end position="422"/>
    </location>
</feature>
<feature type="transmembrane region" description="Helical" evidence="5">
    <location>
        <begin position="364"/>
        <end position="383"/>
    </location>
</feature>
<feature type="transmembrane region" description="Helical" evidence="5">
    <location>
        <begin position="238"/>
        <end position="260"/>
    </location>
</feature>
<evidence type="ECO:0000313" key="6">
    <source>
        <dbReference type="EMBL" id="POH36829.1"/>
    </source>
</evidence>
<organism evidence="6">
    <name type="scientific">Companilactobacillus formosensis</name>
    <dbReference type="NCBI Taxonomy" id="1617889"/>
    <lineage>
        <taxon>Bacteria</taxon>
        <taxon>Bacillati</taxon>
        <taxon>Bacillota</taxon>
        <taxon>Bacilli</taxon>
        <taxon>Lactobacillales</taxon>
        <taxon>Lactobacillaceae</taxon>
        <taxon>Companilactobacillus</taxon>
    </lineage>
</organism>
<comment type="subcellular location">
    <subcellularLocation>
        <location evidence="1">Membrane</location>
        <topology evidence="1">Multi-pass membrane protein</topology>
    </subcellularLocation>
</comment>
<reference evidence="6" key="1">
    <citation type="submission" date="2018-01" db="EMBL/GenBank/DDBJ databases">
        <title>Genome sequnecing of Lactobacillus formosensis KACC 18721.</title>
        <authorList>
            <person name="Kim S.-J."/>
            <person name="Heo J."/>
        </authorList>
    </citation>
    <scope>NUCLEOTIDE SEQUENCE</scope>
    <source>
        <strain evidence="6">KACC 18721</strain>
    </source>
</reference>
<dbReference type="Gene3D" id="1.20.1740.10">
    <property type="entry name" value="Amino acid/polyamine transporter I"/>
    <property type="match status" value="1"/>
</dbReference>
<keyword evidence="4 5" id="KW-0472">Membrane</keyword>
<feature type="transmembrane region" description="Helical" evidence="5">
    <location>
        <begin position="40"/>
        <end position="59"/>
    </location>
</feature>
<dbReference type="EMBL" id="PPWZ01000043">
    <property type="protein sequence ID" value="POH36829.1"/>
    <property type="molecule type" value="Genomic_DNA"/>
</dbReference>
<name>A0A2P4R6E4_9LACO</name>
<feature type="transmembrane region" description="Helical" evidence="5">
    <location>
        <begin position="428"/>
        <end position="444"/>
    </location>
</feature>
<dbReference type="Pfam" id="PF13520">
    <property type="entry name" value="AA_permease_2"/>
    <property type="match status" value="1"/>
</dbReference>
<keyword evidence="3 5" id="KW-1133">Transmembrane helix</keyword>
<gene>
    <name evidence="6" type="ORF">C2R26_06260</name>
</gene>
<dbReference type="PIRSF" id="PIRSF006060">
    <property type="entry name" value="AA_transporter"/>
    <property type="match status" value="1"/>
</dbReference>
<dbReference type="PANTHER" id="PTHR47547:SF1">
    <property type="entry name" value="ASPARTATE-PROTON SYMPORTER"/>
    <property type="match status" value="1"/>
</dbReference>
<evidence type="ECO:0000256" key="1">
    <source>
        <dbReference type="ARBA" id="ARBA00004141"/>
    </source>
</evidence>
<feature type="transmembrane region" description="Helical" evidence="5">
    <location>
        <begin position="342"/>
        <end position="358"/>
    </location>
</feature>
<dbReference type="PANTHER" id="PTHR47547">
    <property type="match status" value="1"/>
</dbReference>
<dbReference type="GO" id="GO:0022857">
    <property type="term" value="F:transmembrane transporter activity"/>
    <property type="evidence" value="ECO:0007669"/>
    <property type="project" value="InterPro"/>
</dbReference>
<evidence type="ECO:0000256" key="5">
    <source>
        <dbReference type="SAM" id="Phobius"/>
    </source>
</evidence>
<feature type="transmembrane region" description="Helical" evidence="5">
    <location>
        <begin position="287"/>
        <end position="311"/>
    </location>
</feature>
<feature type="transmembrane region" description="Helical" evidence="5">
    <location>
        <begin position="163"/>
        <end position="181"/>
    </location>
</feature>
<feature type="transmembrane region" description="Helical" evidence="5">
    <location>
        <begin position="128"/>
        <end position="151"/>
    </location>
</feature>
<evidence type="ECO:0000256" key="4">
    <source>
        <dbReference type="ARBA" id="ARBA00023136"/>
    </source>
</evidence>
<feature type="transmembrane region" description="Helical" evidence="5">
    <location>
        <begin position="80"/>
        <end position="108"/>
    </location>
</feature>